<reference evidence="1" key="1">
    <citation type="submission" date="2021-12" db="EMBL/GenBank/DDBJ databases">
        <authorList>
            <person name="King R."/>
        </authorList>
    </citation>
    <scope>NUCLEOTIDE SEQUENCE</scope>
</reference>
<proteinExistence type="predicted"/>
<sequence length="173" mass="19101">MVSGRRPATRVGIPREFALPKALADIINGFGLLIVQGGWLKYCPPPEADPEAQENREISFGTHQHLQQFTNLNEVAVVRKLIRPGYILSVPTGTGWWMLSARTAFNVAEVAENADNVKVVAVFKEWTPADAIYCGIVQRGNTGLEGDSDAAFKWSTGDFFGMFYMLYLGVIFS</sequence>
<evidence type="ECO:0000313" key="1">
    <source>
        <dbReference type="EMBL" id="CAH0387557.1"/>
    </source>
</evidence>
<gene>
    <name evidence="1" type="ORF">BEMITA_LOCUS6559</name>
</gene>
<dbReference type="AlphaFoldDB" id="A0A9P0AAP8"/>
<evidence type="ECO:0000313" key="2">
    <source>
        <dbReference type="Proteomes" id="UP001152759"/>
    </source>
</evidence>
<dbReference type="Proteomes" id="UP001152759">
    <property type="component" value="Chromosome 3"/>
</dbReference>
<accession>A0A9P0AAP8</accession>
<dbReference type="EMBL" id="OU963864">
    <property type="protein sequence ID" value="CAH0387557.1"/>
    <property type="molecule type" value="Genomic_DNA"/>
</dbReference>
<keyword evidence="2" id="KW-1185">Reference proteome</keyword>
<name>A0A9P0AAP8_BEMTA</name>
<protein>
    <submittedName>
        <fullName evidence="1">Uncharacterized protein</fullName>
    </submittedName>
</protein>
<organism evidence="1 2">
    <name type="scientific">Bemisia tabaci</name>
    <name type="common">Sweetpotato whitefly</name>
    <name type="synonym">Aleurodes tabaci</name>
    <dbReference type="NCBI Taxonomy" id="7038"/>
    <lineage>
        <taxon>Eukaryota</taxon>
        <taxon>Metazoa</taxon>
        <taxon>Ecdysozoa</taxon>
        <taxon>Arthropoda</taxon>
        <taxon>Hexapoda</taxon>
        <taxon>Insecta</taxon>
        <taxon>Pterygota</taxon>
        <taxon>Neoptera</taxon>
        <taxon>Paraneoptera</taxon>
        <taxon>Hemiptera</taxon>
        <taxon>Sternorrhyncha</taxon>
        <taxon>Aleyrodoidea</taxon>
        <taxon>Aleyrodidae</taxon>
        <taxon>Aleyrodinae</taxon>
        <taxon>Bemisia</taxon>
    </lineage>
</organism>